<comment type="catalytic activity">
    <reaction evidence="16 18">
        <text>[protein]-dithiol + NAD(+) = [protein]-disulfide + NADH + H(+)</text>
        <dbReference type="Rhea" id="RHEA:18749"/>
        <dbReference type="Rhea" id="RHEA-COMP:10593"/>
        <dbReference type="Rhea" id="RHEA-COMP:10594"/>
        <dbReference type="ChEBI" id="CHEBI:15378"/>
        <dbReference type="ChEBI" id="CHEBI:29950"/>
        <dbReference type="ChEBI" id="CHEBI:50058"/>
        <dbReference type="ChEBI" id="CHEBI:57540"/>
        <dbReference type="ChEBI" id="CHEBI:57945"/>
        <dbReference type="EC" id="1.8.1.8"/>
    </reaction>
</comment>
<evidence type="ECO:0000256" key="16">
    <source>
        <dbReference type="ARBA" id="ARBA00047388"/>
    </source>
</evidence>
<keyword evidence="3 18" id="KW-0813">Transport</keyword>
<dbReference type="PROSITE" id="PS00194">
    <property type="entry name" value="THIOREDOXIN_1"/>
    <property type="match status" value="1"/>
</dbReference>
<dbReference type="HAMAP" id="MF_00399">
    <property type="entry name" value="DbsD"/>
    <property type="match status" value="1"/>
</dbReference>
<feature type="domain" description="Thioredoxin" evidence="19">
    <location>
        <begin position="464"/>
        <end position="609"/>
    </location>
</feature>
<feature type="transmembrane region" description="Helical" evidence="18">
    <location>
        <begin position="425"/>
        <end position="446"/>
    </location>
</feature>
<dbReference type="PANTHER" id="PTHR32234:SF0">
    <property type="entry name" value="THIOL:DISULFIDE INTERCHANGE PROTEIN DSBD"/>
    <property type="match status" value="1"/>
</dbReference>
<keyword evidence="15 18" id="KW-0676">Redox-active center</keyword>
<keyword evidence="13 18" id="KW-0472">Membrane</keyword>
<evidence type="ECO:0000256" key="4">
    <source>
        <dbReference type="ARBA" id="ARBA00022475"/>
    </source>
</evidence>
<evidence type="ECO:0000256" key="12">
    <source>
        <dbReference type="ARBA" id="ARBA00023027"/>
    </source>
</evidence>
<evidence type="ECO:0000313" key="20">
    <source>
        <dbReference type="EMBL" id="CAH1601669.1"/>
    </source>
</evidence>
<dbReference type="InterPro" id="IPR017937">
    <property type="entry name" value="Thioredoxin_CS"/>
</dbReference>
<keyword evidence="10 18" id="KW-1133">Transmembrane helix</keyword>
<dbReference type="InterPro" id="IPR003834">
    <property type="entry name" value="Cyt_c_assmbl_TM_dom"/>
</dbReference>
<evidence type="ECO:0000256" key="8">
    <source>
        <dbReference type="ARBA" id="ARBA00022748"/>
    </source>
</evidence>
<dbReference type="InterPro" id="IPR013766">
    <property type="entry name" value="Thioredoxin_domain"/>
</dbReference>
<dbReference type="Gene3D" id="2.60.40.1250">
    <property type="entry name" value="Thiol:disulfide interchange protein DsbD, N-terminal domain"/>
    <property type="match status" value="1"/>
</dbReference>
<keyword evidence="7" id="KW-0732">Signal</keyword>
<dbReference type="Pfam" id="PF11412">
    <property type="entry name" value="DsbD_N"/>
    <property type="match status" value="1"/>
</dbReference>
<evidence type="ECO:0000256" key="2">
    <source>
        <dbReference type="ARBA" id="ARBA00007241"/>
    </source>
</evidence>
<dbReference type="AlphaFoldDB" id="A0AAU9QUB6"/>
<dbReference type="GO" id="GO:0017004">
    <property type="term" value="P:cytochrome complex assembly"/>
    <property type="evidence" value="ECO:0007669"/>
    <property type="project" value="UniProtKB-UniRule"/>
</dbReference>
<dbReference type="PROSITE" id="PS51352">
    <property type="entry name" value="THIOREDOXIN_2"/>
    <property type="match status" value="1"/>
</dbReference>
<dbReference type="SUPFAM" id="SSF74863">
    <property type="entry name" value="Thiol:disulfide interchange protein DsbD, N-terminal domain (DsbD-alpha)"/>
    <property type="match status" value="1"/>
</dbReference>
<accession>A0AAU9QUB6</accession>
<dbReference type="InterPro" id="IPR036929">
    <property type="entry name" value="DsbDN_sf"/>
</dbReference>
<dbReference type="EMBL" id="CAKMUD010000105">
    <property type="protein sequence ID" value="CAH1601669.1"/>
    <property type="molecule type" value="Genomic_DNA"/>
</dbReference>
<dbReference type="SUPFAM" id="SSF52833">
    <property type="entry name" value="Thioredoxin-like"/>
    <property type="match status" value="1"/>
</dbReference>
<dbReference type="Pfam" id="PF13899">
    <property type="entry name" value="Thioredoxin_7"/>
    <property type="match status" value="1"/>
</dbReference>
<evidence type="ECO:0000256" key="5">
    <source>
        <dbReference type="ARBA" id="ARBA00022519"/>
    </source>
</evidence>
<dbReference type="GO" id="GO:0047134">
    <property type="term" value="F:protein-disulfide reductase [NAD(P)H] activity"/>
    <property type="evidence" value="ECO:0007669"/>
    <property type="project" value="UniProtKB-UniRule"/>
</dbReference>
<evidence type="ECO:0000256" key="7">
    <source>
        <dbReference type="ARBA" id="ARBA00022729"/>
    </source>
</evidence>
<evidence type="ECO:0000256" key="10">
    <source>
        <dbReference type="ARBA" id="ARBA00022989"/>
    </source>
</evidence>
<feature type="disulfide bond" description="Redox-active" evidence="18">
    <location>
        <begin position="526"/>
        <end position="529"/>
    </location>
</feature>
<keyword evidence="5 18" id="KW-0997">Cell inner membrane</keyword>
<feature type="transmembrane region" description="Helical" evidence="18">
    <location>
        <begin position="207"/>
        <end position="227"/>
    </location>
</feature>
<feature type="transmembrane region" description="Helical" evidence="18">
    <location>
        <begin position="364"/>
        <end position="385"/>
    </location>
</feature>
<comment type="caution">
    <text evidence="18">Lacks conserved residue(s) required for the propagation of feature annotation.</text>
</comment>
<keyword evidence="4 18" id="KW-1003">Cell membrane</keyword>
<evidence type="ECO:0000259" key="19">
    <source>
        <dbReference type="PROSITE" id="PS51352"/>
    </source>
</evidence>
<evidence type="ECO:0000256" key="1">
    <source>
        <dbReference type="ARBA" id="ARBA00004429"/>
    </source>
</evidence>
<keyword evidence="6 18" id="KW-0812">Transmembrane</keyword>
<evidence type="ECO:0000256" key="11">
    <source>
        <dbReference type="ARBA" id="ARBA00023002"/>
    </source>
</evidence>
<keyword evidence="8 18" id="KW-0201">Cytochrome c-type biogenesis</keyword>
<feature type="transmembrane region" description="Helical" evidence="18">
    <location>
        <begin position="248"/>
        <end position="273"/>
    </location>
</feature>
<dbReference type="InterPro" id="IPR036249">
    <property type="entry name" value="Thioredoxin-like_sf"/>
</dbReference>
<keyword evidence="14 18" id="KW-1015">Disulfide bond</keyword>
<comment type="catalytic activity">
    <reaction evidence="17 18">
        <text>[protein]-dithiol + NADP(+) = [protein]-disulfide + NADPH + H(+)</text>
        <dbReference type="Rhea" id="RHEA:18753"/>
        <dbReference type="Rhea" id="RHEA-COMP:10593"/>
        <dbReference type="Rhea" id="RHEA-COMP:10594"/>
        <dbReference type="ChEBI" id="CHEBI:15378"/>
        <dbReference type="ChEBI" id="CHEBI:29950"/>
        <dbReference type="ChEBI" id="CHEBI:50058"/>
        <dbReference type="ChEBI" id="CHEBI:57783"/>
        <dbReference type="ChEBI" id="CHEBI:58349"/>
        <dbReference type="EC" id="1.8.1.8"/>
    </reaction>
</comment>
<evidence type="ECO:0000256" key="18">
    <source>
        <dbReference type="HAMAP-Rule" id="MF_00399"/>
    </source>
</evidence>
<dbReference type="Gene3D" id="3.40.30.10">
    <property type="entry name" value="Glutaredoxin"/>
    <property type="match status" value="1"/>
</dbReference>
<dbReference type="InterPro" id="IPR022910">
    <property type="entry name" value="Thiol_diS_interchange_DbsD"/>
</dbReference>
<feature type="transmembrane region" description="Helical" evidence="18">
    <location>
        <begin position="397"/>
        <end position="419"/>
    </location>
</feature>
<comment type="function">
    <text evidence="18">Required to facilitate the formation of correct disulfide bonds in some periplasmic proteins and for the assembly of the periplasmic c-type cytochromes. Acts by transferring electrons from cytoplasmic thioredoxin to the periplasm. This transfer involves a cascade of disulfide bond formation and reduction steps.</text>
</comment>
<sequence length="609" mass="67340">MSYTNPPLIQNNWLNMRSFIPIMLMGVVTISAPTSATLDKNIFNSTQDSTFAGGEGSFLPVDQAFAFNHYQQDNSLTLDWQVRDGYYLYQEKISVAGKNVTIGKLQMVDGTPHKDEFFGDVHIYKAPLFAEVPLIKWQKGATISVQFQGCAEAGFCYPPETREIKIGEFESAPDEIVSTKKVTESKIEPPKLVTKQQSIADNLGTKWWTPLMFFLLGVGLAFTPCVLPMYPILTSIVLGNGKLSLRRAFTLSFIYVQGMALTYTLLGLLVASAGMQFQAAMQHPYVLIGLSFVFIILSMSMFGIYSLQLPSNIQTRLNHISNKQSGGSYVGVFSMGAISGLVCSPCTTAPLSGALLYVAQSGDLLTGGMTLYALAIGMGVPLMIVTTFGNKFLPRTGVWMTQVKVLFGFILLAAPIFLLERILPSYLISLMWSSLGIATFGWLYHIKARFELGGLKQSVFGIVSIIGLFVSSQQLINQVTGVESAQVKSTEVKFKKVASIEDLDKQLLIAKKSGKKVMLDFYADWCVACKEYEKYTFNEPSIITTLEEFTLLQVDVTKNRPEEIELLKKMGVLGLPTIDFWDERGVQIEGARLTGFLEAEPFSEHLKSL</sequence>
<protein>
    <recommendedName>
        <fullName evidence="18">Thiol:disulfide interchange protein DsbD</fullName>
        <ecNumber evidence="18">1.8.1.8</ecNumber>
    </recommendedName>
    <alternativeName>
        <fullName evidence="18">Protein-disulfide reductase</fullName>
        <shortName evidence="18">Disulfide reductase</shortName>
    </alternativeName>
</protein>
<evidence type="ECO:0000256" key="13">
    <source>
        <dbReference type="ARBA" id="ARBA00023136"/>
    </source>
</evidence>
<dbReference type="GO" id="GO:0005886">
    <property type="term" value="C:plasma membrane"/>
    <property type="evidence" value="ECO:0007669"/>
    <property type="project" value="UniProtKB-SubCell"/>
</dbReference>
<dbReference type="NCBIfam" id="NF001419">
    <property type="entry name" value="PRK00293.1"/>
    <property type="match status" value="1"/>
</dbReference>
<reference evidence="20" key="1">
    <citation type="submission" date="2022-01" db="EMBL/GenBank/DDBJ databases">
        <authorList>
            <person name="Lagorce A."/>
        </authorList>
    </citation>
    <scope>NUCLEOTIDE SEQUENCE</scope>
    <source>
        <strain evidence="20">Th15_F1_A12</strain>
    </source>
</reference>
<comment type="caution">
    <text evidence="20">The sequence shown here is derived from an EMBL/GenBank/DDBJ whole genome shotgun (WGS) entry which is preliminary data.</text>
</comment>
<feature type="disulfide bond" description="Redox-active" evidence="18">
    <location>
        <begin position="150"/>
        <end position="156"/>
    </location>
</feature>
<dbReference type="InterPro" id="IPR028250">
    <property type="entry name" value="DsbDN"/>
</dbReference>
<evidence type="ECO:0000256" key="15">
    <source>
        <dbReference type="ARBA" id="ARBA00023284"/>
    </source>
</evidence>
<dbReference type="CDD" id="cd02953">
    <property type="entry name" value="DsbDgamma"/>
    <property type="match status" value="1"/>
</dbReference>
<feature type="transmembrane region" description="Helical" evidence="18">
    <location>
        <begin position="328"/>
        <end position="358"/>
    </location>
</feature>
<evidence type="ECO:0000256" key="17">
    <source>
        <dbReference type="ARBA" id="ARBA00047804"/>
    </source>
</evidence>
<name>A0AAU9QUB6_9VIBR</name>
<organism evidence="20 21">
    <name type="scientific">Vibrio jasicida</name>
    <dbReference type="NCBI Taxonomy" id="766224"/>
    <lineage>
        <taxon>Bacteria</taxon>
        <taxon>Pseudomonadati</taxon>
        <taxon>Pseudomonadota</taxon>
        <taxon>Gammaproteobacteria</taxon>
        <taxon>Vibrionales</taxon>
        <taxon>Vibrionaceae</taxon>
        <taxon>Vibrio</taxon>
    </lineage>
</organism>
<gene>
    <name evidence="18 20" type="primary">dsbD</name>
    <name evidence="20" type="ORF">THF1A12_50158</name>
</gene>
<dbReference type="Pfam" id="PF02683">
    <property type="entry name" value="DsbD_TM"/>
    <property type="match status" value="1"/>
</dbReference>
<evidence type="ECO:0000256" key="9">
    <source>
        <dbReference type="ARBA" id="ARBA00022982"/>
    </source>
</evidence>
<proteinExistence type="inferred from homology"/>
<comment type="similarity">
    <text evidence="2 18">Belongs to the thioredoxin family. DsbD subfamily.</text>
</comment>
<dbReference type="PANTHER" id="PTHR32234">
    <property type="entry name" value="THIOL:DISULFIDE INTERCHANGE PROTEIN DSBD"/>
    <property type="match status" value="1"/>
</dbReference>
<dbReference type="EC" id="1.8.1.8" evidence="18"/>
<dbReference type="GO" id="GO:0045454">
    <property type="term" value="P:cell redox homeostasis"/>
    <property type="evidence" value="ECO:0007669"/>
    <property type="project" value="TreeGrafter"/>
</dbReference>
<evidence type="ECO:0000256" key="14">
    <source>
        <dbReference type="ARBA" id="ARBA00023157"/>
    </source>
</evidence>
<keyword evidence="11 18" id="KW-0560">Oxidoreductase</keyword>
<feature type="transmembrane region" description="Helical" evidence="18">
    <location>
        <begin position="285"/>
        <end position="307"/>
    </location>
</feature>
<keyword evidence="9 18" id="KW-0249">Electron transport</keyword>
<evidence type="ECO:0000256" key="6">
    <source>
        <dbReference type="ARBA" id="ARBA00022692"/>
    </source>
</evidence>
<dbReference type="InterPro" id="IPR035671">
    <property type="entry name" value="DsbD_gamma"/>
</dbReference>
<evidence type="ECO:0000313" key="21">
    <source>
        <dbReference type="Proteomes" id="UP001295462"/>
    </source>
</evidence>
<dbReference type="GO" id="GO:0009055">
    <property type="term" value="F:electron transfer activity"/>
    <property type="evidence" value="ECO:0007669"/>
    <property type="project" value="UniProtKB-UniRule"/>
</dbReference>
<keyword evidence="12 18" id="KW-0520">NAD</keyword>
<dbReference type="Proteomes" id="UP001295462">
    <property type="component" value="Unassembled WGS sequence"/>
</dbReference>
<evidence type="ECO:0000256" key="3">
    <source>
        <dbReference type="ARBA" id="ARBA00022448"/>
    </source>
</evidence>
<comment type="subcellular location">
    <subcellularLocation>
        <location evidence="1 18">Cell inner membrane</location>
        <topology evidence="1 18">Multi-pass membrane protein</topology>
    </subcellularLocation>
</comment>